<dbReference type="Gene3D" id="3.10.100.10">
    <property type="entry name" value="Mannose-Binding Protein A, subunit A"/>
    <property type="match status" value="1"/>
</dbReference>
<dbReference type="PROSITE" id="PS50041">
    <property type="entry name" value="C_TYPE_LECTIN_2"/>
    <property type="match status" value="1"/>
</dbReference>
<evidence type="ECO:0000256" key="2">
    <source>
        <dbReference type="ARBA" id="ARBA00023157"/>
    </source>
</evidence>
<feature type="transmembrane region" description="Helical" evidence="4">
    <location>
        <begin position="57"/>
        <end position="79"/>
    </location>
</feature>
<dbReference type="GO" id="GO:0009100">
    <property type="term" value="P:glycoprotein metabolic process"/>
    <property type="evidence" value="ECO:0007669"/>
    <property type="project" value="Ensembl"/>
</dbReference>
<dbReference type="GeneID" id="102907396"/>
<accession>A0A6J0CX39</accession>
<dbReference type="GO" id="GO:0055088">
    <property type="term" value="P:lipid homeostasis"/>
    <property type="evidence" value="ECO:0007669"/>
    <property type="project" value="Ensembl"/>
</dbReference>
<evidence type="ECO:0000313" key="6">
    <source>
        <dbReference type="Ensembl" id="ENSPEMP00000018169.1"/>
    </source>
</evidence>
<dbReference type="PANTHER" id="PTHR22803">
    <property type="entry name" value="MANNOSE, PHOSPHOLIPASE, LECTIN RECEPTOR RELATED"/>
    <property type="match status" value="1"/>
</dbReference>
<protein>
    <submittedName>
        <fullName evidence="6">Asialoglycoprotein receptor 2</fullName>
    </submittedName>
</protein>
<dbReference type="OrthoDB" id="2142683at2759"/>
<dbReference type="Ensembl" id="ENSPEMT00000022496.2">
    <property type="protein sequence ID" value="ENSPEMP00000018169.1"/>
    <property type="gene ID" value="ENSPEMG00000016855.2"/>
</dbReference>
<dbReference type="CDD" id="cd03590">
    <property type="entry name" value="CLECT_DC-SIGN_like"/>
    <property type="match status" value="1"/>
</dbReference>
<dbReference type="CTD" id="433"/>
<dbReference type="Pfam" id="PF03954">
    <property type="entry name" value="Lectin_N"/>
    <property type="match status" value="1"/>
</dbReference>
<dbReference type="InterPro" id="IPR016187">
    <property type="entry name" value="CTDL_fold"/>
</dbReference>
<reference evidence="6" key="3">
    <citation type="submission" date="2025-09" db="UniProtKB">
        <authorList>
            <consortium name="Ensembl"/>
        </authorList>
    </citation>
    <scope>IDENTIFICATION</scope>
</reference>
<dbReference type="SUPFAM" id="SSF56436">
    <property type="entry name" value="C-type lectin-like"/>
    <property type="match status" value="1"/>
</dbReference>
<dbReference type="Proteomes" id="UP000694547">
    <property type="component" value="Chromosome 8"/>
</dbReference>
<dbReference type="InterPro" id="IPR033989">
    <property type="entry name" value="CD209-like_CTLD"/>
</dbReference>
<keyword evidence="7" id="KW-1185">Reference proteome</keyword>
<keyword evidence="4" id="KW-1133">Transmembrane helix</keyword>
<feature type="domain" description="C-type lectin" evidence="5">
    <location>
        <begin position="177"/>
        <end position="294"/>
    </location>
</feature>
<dbReference type="InterPro" id="IPR050111">
    <property type="entry name" value="C-type_lectin/snaclec_domain"/>
</dbReference>
<feature type="region of interest" description="Disordered" evidence="3">
    <location>
        <begin position="1"/>
        <end position="43"/>
    </location>
</feature>
<proteinExistence type="predicted"/>
<reference evidence="6" key="2">
    <citation type="submission" date="2025-08" db="UniProtKB">
        <authorList>
            <consortium name="Ensembl"/>
        </authorList>
    </citation>
    <scope>IDENTIFICATION</scope>
</reference>
<dbReference type="GO" id="GO:0031647">
    <property type="term" value="P:regulation of protein stability"/>
    <property type="evidence" value="ECO:0007669"/>
    <property type="project" value="Ensembl"/>
</dbReference>
<dbReference type="PROSITE" id="PS00615">
    <property type="entry name" value="C_TYPE_LECTIN_1"/>
    <property type="match status" value="1"/>
</dbReference>
<dbReference type="GO" id="GO:0030246">
    <property type="term" value="F:carbohydrate binding"/>
    <property type="evidence" value="ECO:0007669"/>
    <property type="project" value="UniProtKB-KW"/>
</dbReference>
<dbReference type="InterPro" id="IPR016186">
    <property type="entry name" value="C-type_lectin-like/link_sf"/>
</dbReference>
<name>A0A6J0CX39_PERMB</name>
<dbReference type="GeneTree" id="ENSGT00940000162310"/>
<evidence type="ECO:0000313" key="7">
    <source>
        <dbReference type="Proteomes" id="UP000694547"/>
    </source>
</evidence>
<dbReference type="InterPro" id="IPR001304">
    <property type="entry name" value="C-type_lectin-like"/>
</dbReference>
<organism evidence="6 7">
    <name type="scientific">Peromyscus maniculatus bairdii</name>
    <name type="common">Prairie deer mouse</name>
    <dbReference type="NCBI Taxonomy" id="230844"/>
    <lineage>
        <taxon>Eukaryota</taxon>
        <taxon>Metazoa</taxon>
        <taxon>Chordata</taxon>
        <taxon>Craniata</taxon>
        <taxon>Vertebrata</taxon>
        <taxon>Euteleostomi</taxon>
        <taxon>Mammalia</taxon>
        <taxon>Eutheria</taxon>
        <taxon>Euarchontoglires</taxon>
        <taxon>Glires</taxon>
        <taxon>Rodentia</taxon>
        <taxon>Myomorpha</taxon>
        <taxon>Muroidea</taxon>
        <taxon>Cricetidae</taxon>
        <taxon>Neotominae</taxon>
        <taxon>Peromyscus</taxon>
    </lineage>
</organism>
<sequence>MEKDFQDIQQLDSEENDHQLSGDEEQGSHGQNPRTENPFWKGQPPSPPFPQCLSFRLYLSLLALAFNVLLLVVVCVISSQSMRLQEEFRTLKENFSNFSASTLMEFRALDSHGGSRDDKLTSWGATLEKKQQDLRADHSTLLLHLKHFPLDFRTLSCQLAFFQSNGTECCPVNWVEHGDSCYWFSKDGLTWAEAAEYCQLESAHLLVINSREEQKFVVKHTGSFHTWIGLTDRGGSWKWVDGTEYRNSYKNWASTQPDNWQGHEEGGSEDCVEMFSDGSWNDNFCRQVNRWACEKGRNITH</sequence>
<dbReference type="SMART" id="SM00034">
    <property type="entry name" value="CLECT"/>
    <property type="match status" value="1"/>
</dbReference>
<keyword evidence="1" id="KW-0430">Lectin</keyword>
<keyword evidence="4" id="KW-0472">Membrane</keyword>
<evidence type="ECO:0000259" key="5">
    <source>
        <dbReference type="PROSITE" id="PS50041"/>
    </source>
</evidence>
<keyword evidence="4" id="KW-0812">Transmembrane</keyword>
<dbReference type="Pfam" id="PF00059">
    <property type="entry name" value="Lectin_C"/>
    <property type="match status" value="1"/>
</dbReference>
<keyword evidence="2" id="KW-1015">Disulfide bond</keyword>
<dbReference type="AlphaFoldDB" id="A0A6J0CX39"/>
<dbReference type="InterPro" id="IPR018378">
    <property type="entry name" value="C-type_lectin_CS"/>
</dbReference>
<reference evidence="6 7" key="1">
    <citation type="submission" date="2018-10" db="EMBL/GenBank/DDBJ databases">
        <title>Improved assembly of the deer mouse Peromyscus maniculatus genome.</title>
        <authorList>
            <person name="Lassance J.-M."/>
            <person name="Hoekstra H.E."/>
        </authorList>
    </citation>
    <scope>NUCLEOTIDE SEQUENCE [LARGE SCALE GENOMIC DNA]</scope>
</reference>
<evidence type="ECO:0000256" key="1">
    <source>
        <dbReference type="ARBA" id="ARBA00022734"/>
    </source>
</evidence>
<evidence type="ECO:0000256" key="4">
    <source>
        <dbReference type="SAM" id="Phobius"/>
    </source>
</evidence>
<evidence type="ECO:0000256" key="3">
    <source>
        <dbReference type="SAM" id="MobiDB-lite"/>
    </source>
</evidence>